<dbReference type="AlphaFoldDB" id="G9XVD2"/>
<organism evidence="1 2">
    <name type="scientific">Desulfitobacterium hafniense DP7</name>
    <dbReference type="NCBI Taxonomy" id="537010"/>
    <lineage>
        <taxon>Bacteria</taxon>
        <taxon>Bacillati</taxon>
        <taxon>Bacillota</taxon>
        <taxon>Clostridia</taxon>
        <taxon>Eubacteriales</taxon>
        <taxon>Desulfitobacteriaceae</taxon>
        <taxon>Desulfitobacterium</taxon>
    </lineage>
</organism>
<dbReference type="HOGENOM" id="CLU_3288480_0_0_9"/>
<reference evidence="1 2" key="1">
    <citation type="submission" date="2011-08" db="EMBL/GenBank/DDBJ databases">
        <authorList>
            <person name="Weinstock G."/>
            <person name="Sodergren E."/>
            <person name="Clifton S."/>
            <person name="Fulton L."/>
            <person name="Fulton B."/>
            <person name="Courtney L."/>
            <person name="Fronick C."/>
            <person name="Harrison M."/>
            <person name="Strong C."/>
            <person name="Farmer C."/>
            <person name="Delahaunty K."/>
            <person name="Markovic C."/>
            <person name="Hall O."/>
            <person name="Minx P."/>
            <person name="Tomlinson C."/>
            <person name="Mitreva M."/>
            <person name="Hou S."/>
            <person name="Chen J."/>
            <person name="Wollam A."/>
            <person name="Pepin K.H."/>
            <person name="Johnson M."/>
            <person name="Bhonagiri V."/>
            <person name="Zhang X."/>
            <person name="Suruliraj S."/>
            <person name="Warren W."/>
            <person name="Chinwalla A."/>
            <person name="Mardis E.R."/>
            <person name="Wilson R.K."/>
        </authorList>
    </citation>
    <scope>NUCLEOTIDE SEQUENCE [LARGE SCALE GENOMIC DNA]</scope>
    <source>
        <strain evidence="1 2">DP7</strain>
    </source>
</reference>
<evidence type="ECO:0000313" key="1">
    <source>
        <dbReference type="EMBL" id="EHL04435.1"/>
    </source>
</evidence>
<name>G9XVD2_DESHA</name>
<protein>
    <submittedName>
        <fullName evidence="1">Uncharacterized protein</fullName>
    </submittedName>
</protein>
<evidence type="ECO:0000313" key="2">
    <source>
        <dbReference type="Proteomes" id="UP000004416"/>
    </source>
</evidence>
<dbReference type="Proteomes" id="UP000004416">
    <property type="component" value="Unassembled WGS sequence"/>
</dbReference>
<gene>
    <name evidence="1" type="ORF">HMPREF0322_04945</name>
</gene>
<proteinExistence type="predicted"/>
<dbReference type="EMBL" id="AFZX01000133">
    <property type="protein sequence ID" value="EHL04435.1"/>
    <property type="molecule type" value="Genomic_DNA"/>
</dbReference>
<accession>G9XVD2</accession>
<comment type="caution">
    <text evidence="1">The sequence shown here is derived from an EMBL/GenBank/DDBJ whole genome shotgun (WGS) entry which is preliminary data.</text>
</comment>
<sequence length="40" mass="4603">MVFLLLSLILNPSLFKFIISIPKFVHSTLQIEQINNPPHV</sequence>